<evidence type="ECO:0000259" key="2">
    <source>
        <dbReference type="Pfam" id="PF20150"/>
    </source>
</evidence>
<gene>
    <name evidence="3" type="ORF">SAMD00023353_5500180</name>
</gene>
<keyword evidence="4" id="KW-1185">Reference proteome</keyword>
<evidence type="ECO:0000313" key="3">
    <source>
        <dbReference type="EMBL" id="GAP90841.1"/>
    </source>
</evidence>
<proteinExistence type="predicted"/>
<feature type="region of interest" description="Disordered" evidence="1">
    <location>
        <begin position="327"/>
        <end position="643"/>
    </location>
</feature>
<feature type="compositionally biased region" description="Acidic residues" evidence="1">
    <location>
        <begin position="50"/>
        <end position="69"/>
    </location>
</feature>
<feature type="region of interest" description="Disordered" evidence="1">
    <location>
        <begin position="1"/>
        <end position="78"/>
    </location>
</feature>
<dbReference type="OrthoDB" id="3501032at2759"/>
<feature type="compositionally biased region" description="Acidic residues" evidence="1">
    <location>
        <begin position="552"/>
        <end position="577"/>
    </location>
</feature>
<evidence type="ECO:0000256" key="1">
    <source>
        <dbReference type="SAM" id="MobiDB-lite"/>
    </source>
</evidence>
<dbReference type="STRING" id="77044.A0A1W2TQW1"/>
<dbReference type="Proteomes" id="UP000054516">
    <property type="component" value="Unassembled WGS sequence"/>
</dbReference>
<feature type="compositionally biased region" description="Acidic residues" evidence="1">
    <location>
        <begin position="388"/>
        <end position="398"/>
    </location>
</feature>
<accession>A0A1W2TQW1</accession>
<name>A0A1W2TQW1_ROSNE</name>
<feature type="compositionally biased region" description="Acidic residues" evidence="1">
    <location>
        <begin position="609"/>
        <end position="624"/>
    </location>
</feature>
<dbReference type="InterPro" id="IPR045518">
    <property type="entry name" value="2EXR"/>
</dbReference>
<reference evidence="3" key="1">
    <citation type="submission" date="2016-03" db="EMBL/GenBank/DDBJ databases">
        <title>Draft genome sequence of Rosellinia necatrix.</title>
        <authorList>
            <person name="Kanematsu S."/>
        </authorList>
    </citation>
    <scope>NUCLEOTIDE SEQUENCE [LARGE SCALE GENOMIC DNA]</scope>
    <source>
        <strain evidence="3">W97</strain>
    </source>
</reference>
<dbReference type="PANTHER" id="PTHR35910">
    <property type="entry name" value="2EXR DOMAIN-CONTAINING PROTEIN"/>
    <property type="match status" value="1"/>
</dbReference>
<feature type="domain" description="2EXR" evidence="2">
    <location>
        <begin position="75"/>
        <end position="166"/>
    </location>
</feature>
<feature type="compositionally biased region" description="Basic and acidic residues" evidence="1">
    <location>
        <begin position="31"/>
        <end position="49"/>
    </location>
</feature>
<dbReference type="OMA" id="VWESHIL"/>
<dbReference type="PANTHER" id="PTHR35910:SF6">
    <property type="entry name" value="2EXR DOMAIN-CONTAINING PROTEIN"/>
    <property type="match status" value="1"/>
</dbReference>
<dbReference type="AlphaFoldDB" id="A0A1W2TQW1"/>
<feature type="compositionally biased region" description="Polar residues" evidence="1">
    <location>
        <begin position="446"/>
        <end position="458"/>
    </location>
</feature>
<dbReference type="Pfam" id="PF20150">
    <property type="entry name" value="2EXR"/>
    <property type="match status" value="1"/>
</dbReference>
<dbReference type="EMBL" id="DF977500">
    <property type="protein sequence ID" value="GAP90841.1"/>
    <property type="molecule type" value="Genomic_DNA"/>
</dbReference>
<organism evidence="3">
    <name type="scientific">Rosellinia necatrix</name>
    <name type="common">White root-rot fungus</name>
    <dbReference type="NCBI Taxonomy" id="77044"/>
    <lineage>
        <taxon>Eukaryota</taxon>
        <taxon>Fungi</taxon>
        <taxon>Dikarya</taxon>
        <taxon>Ascomycota</taxon>
        <taxon>Pezizomycotina</taxon>
        <taxon>Sordariomycetes</taxon>
        <taxon>Xylariomycetidae</taxon>
        <taxon>Xylariales</taxon>
        <taxon>Xylariaceae</taxon>
        <taxon>Rosellinia</taxon>
    </lineage>
</organism>
<evidence type="ECO:0000313" key="4">
    <source>
        <dbReference type="Proteomes" id="UP000054516"/>
    </source>
</evidence>
<feature type="compositionally biased region" description="Basic and acidic residues" evidence="1">
    <location>
        <begin position="537"/>
        <end position="551"/>
    </location>
</feature>
<protein>
    <recommendedName>
        <fullName evidence="2">2EXR domain-containing protein</fullName>
    </recommendedName>
</protein>
<feature type="compositionally biased region" description="Acidic residues" evidence="1">
    <location>
        <begin position="1"/>
        <end position="12"/>
    </location>
</feature>
<sequence>MSDRSDCEDDPSSDAADISVGEGSDESETDQGDHFFDLEAEDSDGHGEDDASDEDEESDEDDEDDDGDDGEHYSFPQFSRLPPELRAMIWEAVDPYFDCNARVLEFEAQRGGIEITPCMTMEQQIAPARTLLSVNKESRHIALVKYPDAIRVRDGEVRFNSSNDIILIRRLCQDVDGPTLAYWCHKIKYLAIYIVGGELMDPVDFPVILGGDLGDHVNLETVYYCMDSCNFSHSALGWSVANGHSKQFFKEFDEASLLGSEVYSWLYGWSTGAIPANQVGEIIEHYVPGFCDRARISSIPIQPMVEYADGEGIALYQKAKRYYERNHDREGTPIESEEGESFSESERDDYSLDSFVVDGSSEGGGGTTDDEDEGVNVHDPHNLSDPEYPSDEGTDEEAPQFNHDPDNFNGFSPLQDPSDDEIAGSSPIAAAATQGIGSLGADESDASSVESQPQTTKQPYRHKRRIVSSENGDDSEEGGVSTVEPRSRVKRTRLAISDSEDEGVSGNSAGSGVEVAPRLKKRARVILSESEDGEDEGQSHGEGGRLPAHDSETEDEDEETEETEETEEEDDEGDEEAETSKPMSLLTRLRQFRSDVPVSPERGSTNSAEEYDEEERYGDDEEQGFFDAEFPESAGENDEGDGW</sequence>
<feature type="compositionally biased region" description="Basic and acidic residues" evidence="1">
    <location>
        <begin position="375"/>
        <end position="384"/>
    </location>
</feature>